<proteinExistence type="predicted"/>
<evidence type="ECO:0000256" key="1">
    <source>
        <dbReference type="SAM" id="Phobius"/>
    </source>
</evidence>
<protein>
    <submittedName>
        <fullName evidence="2">Putative conserved plasma membrane protein</fullName>
    </submittedName>
</protein>
<accession>A0A6G5A429</accession>
<name>A0A6G5A429_RHIMP</name>
<sequence>MGIYIYSAHFIQCTNTLVNLSPLINILQKMAEKYLLLSIILIGIITAKIAGYRTCQGRERECGRNRRPNCLEKNHQPYFQCSLMNEYCEVAWKSYCRRPYFLTCYDGYTYCDCVCVRPRRPRGVPR</sequence>
<evidence type="ECO:0000313" key="2">
    <source>
        <dbReference type="EMBL" id="NIE44956.1"/>
    </source>
</evidence>
<reference evidence="2" key="1">
    <citation type="submission" date="2020-03" db="EMBL/GenBank/DDBJ databases">
        <title>A transcriptome and proteome of the tick Rhipicephalus microplus shaped by the genetic composition of its hosts and developmental stage.</title>
        <authorList>
            <person name="Garcia G.R."/>
            <person name="Ribeiro J.M.C."/>
            <person name="Maruyama S.R."/>
            <person name="Gardinasse L.G."/>
            <person name="Nelson K."/>
            <person name="Ferreira B.R."/>
            <person name="Andrade T.G."/>
            <person name="Santos I.K.F.M."/>
        </authorList>
    </citation>
    <scope>NUCLEOTIDE SEQUENCE</scope>
    <source>
        <strain evidence="2">NSGR</strain>
        <tissue evidence="2">Salivary glands</tissue>
    </source>
</reference>
<dbReference type="AlphaFoldDB" id="A0A6G5A429"/>
<feature type="transmembrane region" description="Helical" evidence="1">
    <location>
        <begin position="34"/>
        <end position="52"/>
    </location>
</feature>
<keyword evidence="1" id="KW-1133">Transmembrane helix</keyword>
<keyword evidence="1" id="KW-0472">Membrane</keyword>
<dbReference type="EMBL" id="GIKN01002683">
    <property type="protein sequence ID" value="NIE44956.1"/>
    <property type="molecule type" value="Transcribed_RNA"/>
</dbReference>
<organism evidence="2">
    <name type="scientific">Rhipicephalus microplus</name>
    <name type="common">Cattle tick</name>
    <name type="synonym">Boophilus microplus</name>
    <dbReference type="NCBI Taxonomy" id="6941"/>
    <lineage>
        <taxon>Eukaryota</taxon>
        <taxon>Metazoa</taxon>
        <taxon>Ecdysozoa</taxon>
        <taxon>Arthropoda</taxon>
        <taxon>Chelicerata</taxon>
        <taxon>Arachnida</taxon>
        <taxon>Acari</taxon>
        <taxon>Parasitiformes</taxon>
        <taxon>Ixodida</taxon>
        <taxon>Ixodoidea</taxon>
        <taxon>Ixodidae</taxon>
        <taxon>Rhipicephalinae</taxon>
        <taxon>Rhipicephalus</taxon>
        <taxon>Boophilus</taxon>
    </lineage>
</organism>
<keyword evidence="1" id="KW-0812">Transmembrane</keyword>